<organism evidence="2 3">
    <name type="scientific">Mizuhopecten yessoensis</name>
    <name type="common">Japanese scallop</name>
    <name type="synonym">Patinopecten yessoensis</name>
    <dbReference type="NCBI Taxonomy" id="6573"/>
    <lineage>
        <taxon>Eukaryota</taxon>
        <taxon>Metazoa</taxon>
        <taxon>Spiralia</taxon>
        <taxon>Lophotrochozoa</taxon>
        <taxon>Mollusca</taxon>
        <taxon>Bivalvia</taxon>
        <taxon>Autobranchia</taxon>
        <taxon>Pteriomorphia</taxon>
        <taxon>Pectinida</taxon>
        <taxon>Pectinoidea</taxon>
        <taxon>Pectinidae</taxon>
        <taxon>Mizuhopecten</taxon>
    </lineage>
</organism>
<sequence length="1071" mass="122804">MANEKKVSSHLTYQELWDAVRFRDMPQIDAWVSEGLELFDYDRQMTVYHIASQCGTVDFIEELVRRHPTTTHLIMRGSKEGAVTSLHWCCCMTANEKDDSGHSVGILDALCRAAGPGLALYSTGNEDAATWTDWANDDEKLCEYIKWRRQNTAGLPPEIRRLDNRSIHQYIHTFGSMGSESAERYKQAIKGKTETSYCIRLVFLGHEGVGKTTLMLRMTDQDVSKLKPTNQLDVLLNLLIIDRINKQRKLLQPGMEQEVTRQRLRDVIVDSFLSDPSSTTEDGTALGAMTKPPDTPITEGIVNRSSSTFSESPRASLVTPTTPPEVTSPPTTPLTPDTVFNAPPIMTTSAIHTEAAVVMTSGPTEDFGQRGHKTYVSVFDFGGEMMFSNFQHIFLNTNAVILLCFSLHNCFQNDAILDRVYFWLKFLSTFSDANSRYQPPVILVGTHLDMVEESQRTSIRQEVRRKIKSDPQVATAFDRHVVEFVIKNSTVNVRSAYDDLWNLVHEAAVHQSQWGQLLPATWITLERDLMLLKGQGVKVMTLDEVNARARNLVVPLDERDVLAMLEYLHVIRSILSFQLENPNSRIILDPQWLIQAFRMIVTTVKFRQQGLDPELISEYDRTRRLTIPFIDAVWTKGDAEGFMEFRDTILLYLDRLELIVKPLPKEDETCVDYFIVPCLLDEPNPNHIRPLLEQKGTIKSRTLCFEFRERFIPPAVYNKILASCIHRFEVLRLSDQNDNLYLQQGLACFAISVRWNMALHCKDSQIKVTLFSNVVKKVEEGDGYMVRVILETIIQATMKRSHQGHLRFDYYVSDDFQVKNDESMVKVLTTTQVKSMSRRSTDTAVWFTVRKQMAKSSLSVPQSERTLLKRCPTPREVIRIAKYVGNTYTLFFGIIGMNEVRVQQLREQFEHGQRLDFLSVLARITFAWKDEFGNKANFMQVKNAFEFCGLDLTGLFEDITQLKNDRISPEDLGIPASIQNSRPLEEEISDISMIILKAYFIVFVELNITIETIELAEMDRSKALDLIKYLLGQWVETFKDEATIRQLYLALKECKRNYTKLIELVKRRQLV</sequence>
<dbReference type="Gene3D" id="1.10.533.10">
    <property type="entry name" value="Death Domain, Fas"/>
    <property type="match status" value="1"/>
</dbReference>
<evidence type="ECO:0000313" key="3">
    <source>
        <dbReference type="Proteomes" id="UP000242188"/>
    </source>
</evidence>
<dbReference type="AlphaFoldDB" id="A0A210PR47"/>
<dbReference type="InterPro" id="IPR027417">
    <property type="entry name" value="P-loop_NTPase"/>
</dbReference>
<feature type="region of interest" description="Disordered" evidence="1">
    <location>
        <begin position="274"/>
        <end position="336"/>
    </location>
</feature>
<dbReference type="SUPFAM" id="SSF52540">
    <property type="entry name" value="P-loop containing nucleoside triphosphate hydrolases"/>
    <property type="match status" value="1"/>
</dbReference>
<protein>
    <submittedName>
        <fullName evidence="2">Serine/threonine-protein kinase roco5</fullName>
    </submittedName>
</protein>
<keyword evidence="2" id="KW-0418">Kinase</keyword>
<dbReference type="STRING" id="6573.A0A210PR47"/>
<reference evidence="2 3" key="1">
    <citation type="journal article" date="2017" name="Nat. Ecol. Evol.">
        <title>Scallop genome provides insights into evolution of bilaterian karyotype and development.</title>
        <authorList>
            <person name="Wang S."/>
            <person name="Zhang J."/>
            <person name="Jiao W."/>
            <person name="Li J."/>
            <person name="Xun X."/>
            <person name="Sun Y."/>
            <person name="Guo X."/>
            <person name="Huan P."/>
            <person name="Dong B."/>
            <person name="Zhang L."/>
            <person name="Hu X."/>
            <person name="Sun X."/>
            <person name="Wang J."/>
            <person name="Zhao C."/>
            <person name="Wang Y."/>
            <person name="Wang D."/>
            <person name="Huang X."/>
            <person name="Wang R."/>
            <person name="Lv J."/>
            <person name="Li Y."/>
            <person name="Zhang Z."/>
            <person name="Liu B."/>
            <person name="Lu W."/>
            <person name="Hui Y."/>
            <person name="Liang J."/>
            <person name="Zhou Z."/>
            <person name="Hou R."/>
            <person name="Li X."/>
            <person name="Liu Y."/>
            <person name="Li H."/>
            <person name="Ning X."/>
            <person name="Lin Y."/>
            <person name="Zhao L."/>
            <person name="Xing Q."/>
            <person name="Dou J."/>
            <person name="Li Y."/>
            <person name="Mao J."/>
            <person name="Guo H."/>
            <person name="Dou H."/>
            <person name="Li T."/>
            <person name="Mu C."/>
            <person name="Jiang W."/>
            <person name="Fu Q."/>
            <person name="Fu X."/>
            <person name="Miao Y."/>
            <person name="Liu J."/>
            <person name="Yu Q."/>
            <person name="Li R."/>
            <person name="Liao H."/>
            <person name="Li X."/>
            <person name="Kong Y."/>
            <person name="Jiang Z."/>
            <person name="Chourrout D."/>
            <person name="Li R."/>
            <person name="Bao Z."/>
        </authorList>
    </citation>
    <scope>NUCLEOTIDE SEQUENCE [LARGE SCALE GENOMIC DNA]</scope>
    <source>
        <strain evidence="2 3">PY_sf001</strain>
    </source>
</reference>
<accession>A0A210PR47</accession>
<dbReference type="OrthoDB" id="10302191at2759"/>
<dbReference type="GO" id="GO:0016301">
    <property type="term" value="F:kinase activity"/>
    <property type="evidence" value="ECO:0007669"/>
    <property type="project" value="UniProtKB-KW"/>
</dbReference>
<keyword evidence="3" id="KW-1185">Reference proteome</keyword>
<proteinExistence type="predicted"/>
<name>A0A210PR47_MIZYE</name>
<keyword evidence="2" id="KW-0808">Transferase</keyword>
<gene>
    <name evidence="2" type="ORF">KP79_PYT08935</name>
</gene>
<evidence type="ECO:0000256" key="1">
    <source>
        <dbReference type="SAM" id="MobiDB-lite"/>
    </source>
</evidence>
<feature type="compositionally biased region" description="Polar residues" evidence="1">
    <location>
        <begin position="303"/>
        <end position="313"/>
    </location>
</feature>
<dbReference type="InterPro" id="IPR011029">
    <property type="entry name" value="DEATH-like_dom_sf"/>
</dbReference>
<dbReference type="Gene3D" id="3.40.50.300">
    <property type="entry name" value="P-loop containing nucleotide triphosphate hydrolases"/>
    <property type="match status" value="2"/>
</dbReference>
<dbReference type="EMBL" id="NEDP02005550">
    <property type="protein sequence ID" value="OWF38970.1"/>
    <property type="molecule type" value="Genomic_DNA"/>
</dbReference>
<feature type="compositionally biased region" description="Pro residues" evidence="1">
    <location>
        <begin position="321"/>
        <end position="333"/>
    </location>
</feature>
<evidence type="ECO:0000313" key="2">
    <source>
        <dbReference type="EMBL" id="OWF38970.1"/>
    </source>
</evidence>
<comment type="caution">
    <text evidence="2">The sequence shown here is derived from an EMBL/GenBank/DDBJ whole genome shotgun (WGS) entry which is preliminary data.</text>
</comment>
<dbReference type="Proteomes" id="UP000242188">
    <property type="component" value="Unassembled WGS sequence"/>
</dbReference>